<reference evidence="7 8" key="1">
    <citation type="submission" date="2019-03" db="EMBL/GenBank/DDBJ databases">
        <title>Genomic Encyclopedia of Type Strains, Phase IV (KMG-IV): sequencing the most valuable type-strain genomes for metagenomic binning, comparative biology and taxonomic classification.</title>
        <authorList>
            <person name="Goeker M."/>
        </authorList>
    </citation>
    <scope>NUCLEOTIDE SEQUENCE [LARGE SCALE GENOMIC DNA]</scope>
    <source>
        <strain evidence="7 8">DSM 24591</strain>
    </source>
</reference>
<dbReference type="Pfam" id="PF00440">
    <property type="entry name" value="TetR_N"/>
    <property type="match status" value="1"/>
</dbReference>
<dbReference type="EMBL" id="SMAJ01000016">
    <property type="protein sequence ID" value="TCT03078.1"/>
    <property type="molecule type" value="Genomic_DNA"/>
</dbReference>
<dbReference type="OrthoDB" id="5523834at2"/>
<dbReference type="SUPFAM" id="SSF46689">
    <property type="entry name" value="Homeodomain-like"/>
    <property type="match status" value="1"/>
</dbReference>
<keyword evidence="2" id="KW-0805">Transcription regulation</keyword>
<dbReference type="PROSITE" id="PS01081">
    <property type="entry name" value="HTH_TETR_1"/>
    <property type="match status" value="1"/>
</dbReference>
<evidence type="ECO:0000256" key="1">
    <source>
        <dbReference type="ARBA" id="ARBA00022491"/>
    </source>
</evidence>
<evidence type="ECO:0000256" key="2">
    <source>
        <dbReference type="ARBA" id="ARBA00023015"/>
    </source>
</evidence>
<evidence type="ECO:0000313" key="7">
    <source>
        <dbReference type="EMBL" id="TCT03078.1"/>
    </source>
</evidence>
<feature type="domain" description="HTH tetR-type" evidence="6">
    <location>
        <begin position="15"/>
        <end position="75"/>
    </location>
</feature>
<dbReference type="GO" id="GO:0003700">
    <property type="term" value="F:DNA-binding transcription factor activity"/>
    <property type="evidence" value="ECO:0007669"/>
    <property type="project" value="TreeGrafter"/>
</dbReference>
<evidence type="ECO:0000256" key="5">
    <source>
        <dbReference type="PROSITE-ProRule" id="PRU00335"/>
    </source>
</evidence>
<keyword evidence="8" id="KW-1185">Reference proteome</keyword>
<dbReference type="PROSITE" id="PS50977">
    <property type="entry name" value="HTH_TETR_2"/>
    <property type="match status" value="1"/>
</dbReference>
<accession>A0A4V6NZH4</accession>
<keyword evidence="3 5" id="KW-0238">DNA-binding</keyword>
<organism evidence="7 8">
    <name type="scientific">Paralcaligenes ureilyticus</name>
    <dbReference type="NCBI Taxonomy" id="627131"/>
    <lineage>
        <taxon>Bacteria</taxon>
        <taxon>Pseudomonadati</taxon>
        <taxon>Pseudomonadota</taxon>
        <taxon>Betaproteobacteria</taxon>
        <taxon>Burkholderiales</taxon>
        <taxon>Alcaligenaceae</taxon>
        <taxon>Paralcaligenes</taxon>
    </lineage>
</organism>
<dbReference type="PRINTS" id="PR00455">
    <property type="entry name" value="HTHTETR"/>
</dbReference>
<dbReference type="InterPro" id="IPR050109">
    <property type="entry name" value="HTH-type_TetR-like_transc_reg"/>
</dbReference>
<evidence type="ECO:0000256" key="3">
    <source>
        <dbReference type="ARBA" id="ARBA00023125"/>
    </source>
</evidence>
<protein>
    <submittedName>
        <fullName evidence="7">TetR family transcriptional regulator</fullName>
    </submittedName>
</protein>
<name>A0A4V6NZH4_9BURK</name>
<keyword evidence="4" id="KW-0804">Transcription</keyword>
<feature type="DNA-binding region" description="H-T-H motif" evidence="5">
    <location>
        <begin position="38"/>
        <end position="57"/>
    </location>
</feature>
<dbReference type="Proteomes" id="UP000295525">
    <property type="component" value="Unassembled WGS sequence"/>
</dbReference>
<dbReference type="GO" id="GO:0000976">
    <property type="term" value="F:transcription cis-regulatory region binding"/>
    <property type="evidence" value="ECO:0007669"/>
    <property type="project" value="TreeGrafter"/>
</dbReference>
<dbReference type="PANTHER" id="PTHR30055:SF226">
    <property type="entry name" value="HTH-TYPE TRANSCRIPTIONAL REGULATOR PKSA"/>
    <property type="match status" value="1"/>
</dbReference>
<dbReference type="InterPro" id="IPR009057">
    <property type="entry name" value="Homeodomain-like_sf"/>
</dbReference>
<evidence type="ECO:0000259" key="6">
    <source>
        <dbReference type="PROSITE" id="PS50977"/>
    </source>
</evidence>
<evidence type="ECO:0000313" key="8">
    <source>
        <dbReference type="Proteomes" id="UP000295525"/>
    </source>
</evidence>
<dbReference type="InterPro" id="IPR023772">
    <property type="entry name" value="DNA-bd_HTH_TetR-type_CS"/>
</dbReference>
<dbReference type="RefSeq" id="WP_132584649.1">
    <property type="nucleotide sequence ID" value="NZ_SMAJ01000016.1"/>
</dbReference>
<dbReference type="PANTHER" id="PTHR30055">
    <property type="entry name" value="HTH-TYPE TRANSCRIPTIONAL REGULATOR RUTR"/>
    <property type="match status" value="1"/>
</dbReference>
<comment type="caution">
    <text evidence="7">The sequence shown here is derived from an EMBL/GenBank/DDBJ whole genome shotgun (WGS) entry which is preliminary data.</text>
</comment>
<proteinExistence type="predicted"/>
<dbReference type="InterPro" id="IPR001647">
    <property type="entry name" value="HTH_TetR"/>
</dbReference>
<gene>
    <name evidence="7" type="ORF">EDC26_11645</name>
</gene>
<sequence>MEPREKRRTQADRTNAAQAILIEAAIAELSMRGYAKVTTASIASRARVTTGSLHYHFGNKDGLLMAVLDQLTKDALAMFQKLDDRTKDGISVGDALVGTLWSLYGSYRYWAVWEINMGFRSQPEKHKALVEHRLATHKRMLNEVITNPHISESTRVTLIELLPFILSSMRGIFLDTYYMDRDSTHLSEQLSALASLLNERLQGSAADTQKLTNREYRK</sequence>
<dbReference type="AlphaFoldDB" id="A0A4V6NZH4"/>
<keyword evidence="1" id="KW-0678">Repressor</keyword>
<dbReference type="Gene3D" id="1.10.357.10">
    <property type="entry name" value="Tetracycline Repressor, domain 2"/>
    <property type="match status" value="1"/>
</dbReference>
<evidence type="ECO:0000256" key="4">
    <source>
        <dbReference type="ARBA" id="ARBA00023163"/>
    </source>
</evidence>